<dbReference type="AlphaFoldDB" id="A0A1H6Z6H5"/>
<evidence type="ECO:0000313" key="2">
    <source>
        <dbReference type="Proteomes" id="UP000199005"/>
    </source>
</evidence>
<gene>
    <name evidence="1" type="ORF">SAMN04244579_04574</name>
</gene>
<protein>
    <submittedName>
        <fullName evidence="1">Uncharacterized protein</fullName>
    </submittedName>
</protein>
<accession>A0A1H6Z6H5</accession>
<name>A0A1H6Z6H5_9GAMM</name>
<evidence type="ECO:0000313" key="1">
    <source>
        <dbReference type="EMBL" id="SEJ49011.1"/>
    </source>
</evidence>
<sequence length="202" mass="21910">ADRQIGHQVEVGIVDLQACEDAYESERTSWRCSSAAWNRRIANSFPRAGRLPPTTWRFRSEAVTRGCSSRCQWSTGPPGPTIRPAHWRRWPPASAAPRWISPRPESMPRWLAPMSRSFSGVGMAVLLLWCTWGSLLGRGGFPVGRGYGGEGVAGYAGRAGTLSPLACLPVRGGYASLGLQITRTDCALCRVAMEPGVPMEPG</sequence>
<feature type="non-terminal residue" evidence="1">
    <location>
        <position position="1"/>
    </location>
</feature>
<dbReference type="Proteomes" id="UP000199005">
    <property type="component" value="Unassembled WGS sequence"/>
</dbReference>
<organism evidence="1 2">
    <name type="scientific">Azotobacter beijerinckii</name>
    <dbReference type="NCBI Taxonomy" id="170623"/>
    <lineage>
        <taxon>Bacteria</taxon>
        <taxon>Pseudomonadati</taxon>
        <taxon>Pseudomonadota</taxon>
        <taxon>Gammaproteobacteria</taxon>
        <taxon>Pseudomonadales</taxon>
        <taxon>Pseudomonadaceae</taxon>
        <taxon>Azotobacter</taxon>
    </lineage>
</organism>
<dbReference type="EMBL" id="FNYO01000130">
    <property type="protein sequence ID" value="SEJ49011.1"/>
    <property type="molecule type" value="Genomic_DNA"/>
</dbReference>
<proteinExistence type="predicted"/>
<reference evidence="1 2" key="1">
    <citation type="submission" date="2016-10" db="EMBL/GenBank/DDBJ databases">
        <authorList>
            <person name="de Groot N.N."/>
        </authorList>
    </citation>
    <scope>NUCLEOTIDE SEQUENCE [LARGE SCALE GENOMIC DNA]</scope>
    <source>
        <strain evidence="1 2">DSM 1041</strain>
    </source>
</reference>